<dbReference type="GO" id="GO:0001837">
    <property type="term" value="P:epithelial to mesenchymal transition"/>
    <property type="evidence" value="ECO:0007669"/>
    <property type="project" value="TreeGrafter"/>
</dbReference>
<dbReference type="GO" id="GO:0007179">
    <property type="term" value="P:transforming growth factor beta receptor signaling pathway"/>
    <property type="evidence" value="ECO:0007669"/>
    <property type="project" value="TreeGrafter"/>
</dbReference>
<reference evidence="11" key="1">
    <citation type="submission" date="2025-08" db="UniProtKB">
        <authorList>
            <consortium name="Ensembl"/>
        </authorList>
    </citation>
    <scope>IDENTIFICATION</scope>
</reference>
<evidence type="ECO:0000256" key="1">
    <source>
        <dbReference type="ARBA" id="ARBA00004251"/>
    </source>
</evidence>
<dbReference type="InParanoid" id="A0A3Q1FK49"/>
<evidence type="ECO:0000256" key="8">
    <source>
        <dbReference type="ARBA" id="ARBA00023180"/>
    </source>
</evidence>
<protein>
    <submittedName>
        <fullName evidence="11">Uncharacterized LOC110957897</fullName>
    </submittedName>
</protein>
<keyword evidence="2" id="KW-1003">Cell membrane</keyword>
<keyword evidence="3 9" id="KW-0812">Transmembrane</keyword>
<feature type="domain" description="TGFBR3/Endoglin-like N-terminal" evidence="10">
    <location>
        <begin position="91"/>
        <end position="239"/>
    </location>
</feature>
<proteinExistence type="predicted"/>
<name>A0A3Q1FK49_9TELE</name>
<keyword evidence="7" id="KW-1015">Disulfide bond</keyword>
<keyword evidence="12" id="KW-1185">Reference proteome</keyword>
<dbReference type="Ensembl" id="ENSAPOT00000025126.1">
    <property type="protein sequence ID" value="ENSAPOP00000016202.1"/>
    <property type="gene ID" value="ENSAPOG00000019290.1"/>
</dbReference>
<feature type="transmembrane region" description="Helical" evidence="9">
    <location>
        <begin position="530"/>
        <end position="556"/>
    </location>
</feature>
<evidence type="ECO:0000256" key="6">
    <source>
        <dbReference type="ARBA" id="ARBA00023136"/>
    </source>
</evidence>
<dbReference type="PANTHER" id="PTHR14002">
    <property type="entry name" value="ENDOGLIN/TGF-BETA RECEPTOR TYPE III"/>
    <property type="match status" value="1"/>
</dbReference>
<accession>A0A3Q1FK49</accession>
<reference evidence="11" key="2">
    <citation type="submission" date="2025-09" db="UniProtKB">
        <authorList>
            <consortium name="Ensembl"/>
        </authorList>
    </citation>
    <scope>IDENTIFICATION</scope>
</reference>
<dbReference type="InterPro" id="IPR058899">
    <property type="entry name" value="TGFBR3/Endoglin-like_N"/>
</dbReference>
<keyword evidence="6 9" id="KW-0472">Membrane</keyword>
<evidence type="ECO:0000313" key="11">
    <source>
        <dbReference type="Ensembl" id="ENSAPOP00000016202.1"/>
    </source>
</evidence>
<keyword evidence="8" id="KW-0325">Glycoprotein</keyword>
<dbReference type="GO" id="GO:0016477">
    <property type="term" value="P:cell migration"/>
    <property type="evidence" value="ECO:0007669"/>
    <property type="project" value="TreeGrafter"/>
</dbReference>
<dbReference type="GO" id="GO:0005539">
    <property type="term" value="F:glycosaminoglycan binding"/>
    <property type="evidence" value="ECO:0007669"/>
    <property type="project" value="TreeGrafter"/>
</dbReference>
<dbReference type="GO" id="GO:0050431">
    <property type="term" value="F:transforming growth factor beta binding"/>
    <property type="evidence" value="ECO:0007669"/>
    <property type="project" value="TreeGrafter"/>
</dbReference>
<evidence type="ECO:0000256" key="2">
    <source>
        <dbReference type="ARBA" id="ARBA00022475"/>
    </source>
</evidence>
<dbReference type="PANTHER" id="PTHR14002:SF41">
    <property type="entry name" value="ENDOGLIN"/>
    <property type="match status" value="1"/>
</dbReference>
<evidence type="ECO:0000259" key="10">
    <source>
        <dbReference type="Pfam" id="PF26060"/>
    </source>
</evidence>
<evidence type="ECO:0000256" key="7">
    <source>
        <dbReference type="ARBA" id="ARBA00023157"/>
    </source>
</evidence>
<evidence type="ECO:0000256" key="3">
    <source>
        <dbReference type="ARBA" id="ARBA00022692"/>
    </source>
</evidence>
<sequence>MQPLPRPVDYKANFIQESHLLKKVSAATPSDKGASTPLPEIRLYPTPETLTEMKGYMMRFALLLCISIAASASSQTCDPKEDNDNPWVHVHETLIGCWTNFVGADRAEVHILNLNFSTTTGKVFNLEMTNAKPMNLILTSADTGYGLHNLNAEVHIYIHNLSTIALHGNQHHNNVHRQDFPTQDEELVKWAVQKFGGVTSFTTIRHLKSVTWTGAQGTKPGSSNCVLKKEDTSEKHFMVIETAPSFKSCSPQAQNPSGEVGLHIINIPESSSIRNVSVRVDTTETSVFLRGPEGTTWTFLNPQHTKFGSNNDILLPAMKLRIPPSVTLRSDIAVDVQRKALDYFKVTTFTSYTEIKPEDSMIFLVLQKKDNPAVAATTPETVNPITTNSPHQMPLLMQLYTSPDYRSPLDPNTKVQSDKRIYAEISGHTLGGIVLTIKVISCFVRSKGSCPVVKELPFISEACSLNSCPNSTRLSFSLDQLQELTSTTWDLECSVKLCYSEKCGDGGRVKRNLEVTQPCLQPPTPPCFDFGLPGVLGIAFGGFLIGVLLIGALWFIKIKTGYPTGLDMSSTAASLPGKELCFSFQQLFSFFFISGSNSLISCLFFLQDVPAQERSDNLFPLTLHLLRTAAPTLASEAPKARRPAAWHEIMLFPTSRAAISLESQLYGFCAFSFLY</sequence>
<dbReference type="FunCoup" id="A0A3Q1FK49">
    <property type="interactions" value="24"/>
</dbReference>
<dbReference type="GO" id="GO:0005024">
    <property type="term" value="F:transforming growth factor beta receptor activity"/>
    <property type="evidence" value="ECO:0007669"/>
    <property type="project" value="TreeGrafter"/>
</dbReference>
<evidence type="ECO:0000256" key="5">
    <source>
        <dbReference type="ARBA" id="ARBA00022989"/>
    </source>
</evidence>
<dbReference type="GO" id="GO:0005114">
    <property type="term" value="F:type II transforming growth factor beta receptor binding"/>
    <property type="evidence" value="ECO:0007669"/>
    <property type="project" value="TreeGrafter"/>
</dbReference>
<evidence type="ECO:0000256" key="4">
    <source>
        <dbReference type="ARBA" id="ARBA00022729"/>
    </source>
</evidence>
<keyword evidence="4" id="KW-0732">Signal</keyword>
<dbReference type="GeneTree" id="ENSGT01010000222537"/>
<dbReference type="AlphaFoldDB" id="A0A3Q1FK49"/>
<dbReference type="Pfam" id="PF26060">
    <property type="entry name" value="TGFBR3_N"/>
    <property type="match status" value="1"/>
</dbReference>
<dbReference type="GO" id="GO:0017015">
    <property type="term" value="P:regulation of transforming growth factor beta receptor signaling pathway"/>
    <property type="evidence" value="ECO:0007669"/>
    <property type="project" value="TreeGrafter"/>
</dbReference>
<dbReference type="Proteomes" id="UP000257200">
    <property type="component" value="Unplaced"/>
</dbReference>
<keyword evidence="5 9" id="KW-1133">Transmembrane helix</keyword>
<comment type="subcellular location">
    <subcellularLocation>
        <location evidence="1">Cell membrane</location>
        <topology evidence="1">Single-pass type I membrane protein</topology>
    </subcellularLocation>
</comment>
<organism evidence="11 12">
    <name type="scientific">Acanthochromis polyacanthus</name>
    <name type="common">spiny chromis</name>
    <dbReference type="NCBI Taxonomy" id="80966"/>
    <lineage>
        <taxon>Eukaryota</taxon>
        <taxon>Metazoa</taxon>
        <taxon>Chordata</taxon>
        <taxon>Craniata</taxon>
        <taxon>Vertebrata</taxon>
        <taxon>Euteleostomi</taxon>
        <taxon>Actinopterygii</taxon>
        <taxon>Neopterygii</taxon>
        <taxon>Teleostei</taxon>
        <taxon>Neoteleostei</taxon>
        <taxon>Acanthomorphata</taxon>
        <taxon>Ovalentaria</taxon>
        <taxon>Pomacentridae</taxon>
        <taxon>Acanthochromis</taxon>
    </lineage>
</organism>
<evidence type="ECO:0000313" key="12">
    <source>
        <dbReference type="Proteomes" id="UP000257200"/>
    </source>
</evidence>
<evidence type="ECO:0000256" key="9">
    <source>
        <dbReference type="SAM" id="Phobius"/>
    </source>
</evidence>